<dbReference type="GeneTree" id="ENSGT00940000164598"/>
<evidence type="ECO:0000256" key="4">
    <source>
        <dbReference type="ARBA" id="ARBA00047761"/>
    </source>
</evidence>
<feature type="compositionally biased region" description="Polar residues" evidence="7">
    <location>
        <begin position="90"/>
        <end position="109"/>
    </location>
</feature>
<dbReference type="Proteomes" id="UP000694421">
    <property type="component" value="Unplaced"/>
</dbReference>
<dbReference type="PANTHER" id="PTHR45948">
    <property type="entry name" value="DUAL SPECIFICITY PROTEIN PHOSPHATASE DDB_G0269404-RELATED"/>
    <property type="match status" value="1"/>
</dbReference>
<dbReference type="GO" id="GO:0004725">
    <property type="term" value="F:protein tyrosine phosphatase activity"/>
    <property type="evidence" value="ECO:0007669"/>
    <property type="project" value="UniProtKB-EC"/>
</dbReference>
<proteinExistence type="inferred from homology"/>
<dbReference type="OMA" id="NYKEQAR"/>
<comment type="catalytic activity">
    <reaction evidence="4">
        <text>O-phospho-L-seryl-[protein] + H2O = L-seryl-[protein] + phosphate</text>
        <dbReference type="Rhea" id="RHEA:20629"/>
        <dbReference type="Rhea" id="RHEA-COMP:9863"/>
        <dbReference type="Rhea" id="RHEA-COMP:11604"/>
        <dbReference type="ChEBI" id="CHEBI:15377"/>
        <dbReference type="ChEBI" id="CHEBI:29999"/>
        <dbReference type="ChEBI" id="CHEBI:43474"/>
        <dbReference type="ChEBI" id="CHEBI:83421"/>
        <dbReference type="EC" id="3.1.3.16"/>
    </reaction>
</comment>
<evidence type="ECO:0000256" key="5">
    <source>
        <dbReference type="ARBA" id="ARBA00048336"/>
    </source>
</evidence>
<sequence length="109" mass="12732">MTVTNLGWEECLAATRAVRSYVSPNFGFQEQLQEYEMTLLKEYRAWIQKEYGKNPLNDQEELQHLLSQQEEKAKQQQSGARETNWIHAPGSTSSRPHTAFPTSSRWMNR</sequence>
<name>A0A8D0BHW5_SALMN</name>
<dbReference type="GO" id="GO:0007165">
    <property type="term" value="P:signal transduction"/>
    <property type="evidence" value="ECO:0007669"/>
    <property type="project" value="TreeGrafter"/>
</dbReference>
<dbReference type="SUPFAM" id="SSF52799">
    <property type="entry name" value="(Phosphotyrosine protein) phosphatases II"/>
    <property type="match status" value="1"/>
</dbReference>
<dbReference type="Gene3D" id="3.90.190.10">
    <property type="entry name" value="Protein tyrosine phosphatase superfamily"/>
    <property type="match status" value="1"/>
</dbReference>
<evidence type="ECO:0000313" key="9">
    <source>
        <dbReference type="Proteomes" id="UP000694421"/>
    </source>
</evidence>
<comment type="catalytic activity">
    <reaction evidence="6">
        <text>O-phospho-L-tyrosyl-[protein] + H2O = L-tyrosyl-[protein] + phosphate</text>
        <dbReference type="Rhea" id="RHEA:10684"/>
        <dbReference type="Rhea" id="RHEA-COMP:10136"/>
        <dbReference type="Rhea" id="RHEA-COMP:20101"/>
        <dbReference type="ChEBI" id="CHEBI:15377"/>
        <dbReference type="ChEBI" id="CHEBI:43474"/>
        <dbReference type="ChEBI" id="CHEBI:46858"/>
        <dbReference type="ChEBI" id="CHEBI:61978"/>
        <dbReference type="EC" id="3.1.3.48"/>
    </reaction>
</comment>
<evidence type="ECO:0000256" key="2">
    <source>
        <dbReference type="ARBA" id="ARBA00022801"/>
    </source>
</evidence>
<evidence type="ECO:0000256" key="3">
    <source>
        <dbReference type="ARBA" id="ARBA00022912"/>
    </source>
</evidence>
<dbReference type="PANTHER" id="PTHR45948:SF1">
    <property type="entry name" value="TYROSINE-PROTEIN PHOSPHATASE DOMAIN-CONTAINING PROTEIN"/>
    <property type="match status" value="1"/>
</dbReference>
<feature type="region of interest" description="Disordered" evidence="7">
    <location>
        <begin position="68"/>
        <end position="109"/>
    </location>
</feature>
<reference evidence="8" key="2">
    <citation type="submission" date="2025-09" db="UniProtKB">
        <authorList>
            <consortium name="Ensembl"/>
        </authorList>
    </citation>
    <scope>IDENTIFICATION</scope>
</reference>
<dbReference type="GO" id="GO:0005829">
    <property type="term" value="C:cytosol"/>
    <property type="evidence" value="ECO:0007669"/>
    <property type="project" value="TreeGrafter"/>
</dbReference>
<comment type="catalytic activity">
    <reaction evidence="5">
        <text>O-phospho-L-threonyl-[protein] + H2O = L-threonyl-[protein] + phosphate</text>
        <dbReference type="Rhea" id="RHEA:47004"/>
        <dbReference type="Rhea" id="RHEA-COMP:11060"/>
        <dbReference type="Rhea" id="RHEA-COMP:11605"/>
        <dbReference type="ChEBI" id="CHEBI:15377"/>
        <dbReference type="ChEBI" id="CHEBI:30013"/>
        <dbReference type="ChEBI" id="CHEBI:43474"/>
        <dbReference type="ChEBI" id="CHEBI:61977"/>
        <dbReference type="EC" id="3.1.3.16"/>
    </reaction>
</comment>
<evidence type="ECO:0000256" key="1">
    <source>
        <dbReference type="ARBA" id="ARBA00008601"/>
    </source>
</evidence>
<comment type="similarity">
    <text evidence="1">Belongs to the protein-tyrosine phosphatase family. Non-receptor class dual specificity subfamily.</text>
</comment>
<reference evidence="8" key="1">
    <citation type="submission" date="2025-08" db="UniProtKB">
        <authorList>
            <consortium name="Ensembl"/>
        </authorList>
    </citation>
    <scope>IDENTIFICATION</scope>
</reference>
<dbReference type="Ensembl" id="ENSSMRT00000009614.1">
    <property type="protein sequence ID" value="ENSSMRP00000008237.1"/>
    <property type="gene ID" value="ENSSMRG00000006601.1"/>
</dbReference>
<evidence type="ECO:0000256" key="7">
    <source>
        <dbReference type="SAM" id="MobiDB-lite"/>
    </source>
</evidence>
<dbReference type="AlphaFoldDB" id="A0A8D0BHW5"/>
<protein>
    <submittedName>
        <fullName evidence="8">Uncharacterized protein</fullName>
    </submittedName>
</protein>
<keyword evidence="2" id="KW-0378">Hydrolase</keyword>
<accession>A0A8D0BHW5</accession>
<organism evidence="8 9">
    <name type="scientific">Salvator merianae</name>
    <name type="common">Argentine black and white tegu</name>
    <name type="synonym">Tupinambis merianae</name>
    <dbReference type="NCBI Taxonomy" id="96440"/>
    <lineage>
        <taxon>Eukaryota</taxon>
        <taxon>Metazoa</taxon>
        <taxon>Chordata</taxon>
        <taxon>Craniata</taxon>
        <taxon>Vertebrata</taxon>
        <taxon>Euteleostomi</taxon>
        <taxon>Lepidosauria</taxon>
        <taxon>Squamata</taxon>
        <taxon>Bifurcata</taxon>
        <taxon>Unidentata</taxon>
        <taxon>Episquamata</taxon>
        <taxon>Laterata</taxon>
        <taxon>Teiioidea</taxon>
        <taxon>Teiidae</taxon>
        <taxon>Salvator</taxon>
    </lineage>
</organism>
<dbReference type="InterPro" id="IPR029021">
    <property type="entry name" value="Prot-tyrosine_phosphatase-like"/>
</dbReference>
<evidence type="ECO:0000313" key="8">
    <source>
        <dbReference type="Ensembl" id="ENSSMRP00000008237.1"/>
    </source>
</evidence>
<evidence type="ECO:0000256" key="6">
    <source>
        <dbReference type="ARBA" id="ARBA00051722"/>
    </source>
</evidence>
<dbReference type="GO" id="GO:0004722">
    <property type="term" value="F:protein serine/threonine phosphatase activity"/>
    <property type="evidence" value="ECO:0007669"/>
    <property type="project" value="UniProtKB-EC"/>
</dbReference>
<keyword evidence="9" id="KW-1185">Reference proteome</keyword>
<keyword evidence="3" id="KW-0904">Protein phosphatase</keyword>